<organism evidence="3 4">
    <name type="scientific">Geoanaerobacter pelophilus</name>
    <dbReference type="NCBI Taxonomy" id="60036"/>
    <lineage>
        <taxon>Bacteria</taxon>
        <taxon>Pseudomonadati</taxon>
        <taxon>Thermodesulfobacteriota</taxon>
        <taxon>Desulfuromonadia</taxon>
        <taxon>Geobacterales</taxon>
        <taxon>Geobacteraceae</taxon>
        <taxon>Geoanaerobacter</taxon>
    </lineage>
</organism>
<dbReference type="Pfam" id="PF13487">
    <property type="entry name" value="HD_5"/>
    <property type="match status" value="1"/>
</dbReference>
<keyword evidence="1" id="KW-0812">Transmembrane</keyword>
<proteinExistence type="predicted"/>
<keyword evidence="1" id="KW-1133">Transmembrane helix</keyword>
<dbReference type="InterPro" id="IPR003607">
    <property type="entry name" value="HD/PDEase_dom"/>
</dbReference>
<evidence type="ECO:0000259" key="2">
    <source>
        <dbReference type="PROSITE" id="PS51832"/>
    </source>
</evidence>
<dbReference type="Gene3D" id="1.10.3210.10">
    <property type="entry name" value="Hypothetical protein af1432"/>
    <property type="match status" value="1"/>
</dbReference>
<reference evidence="3 4" key="1">
    <citation type="submission" date="2021-05" db="EMBL/GenBank/DDBJ databases">
        <title>The draft genome of Geobacter pelophilus DSM 12255.</title>
        <authorList>
            <person name="Xu Z."/>
            <person name="Masuda Y."/>
            <person name="Itoh H."/>
            <person name="Senoo K."/>
        </authorList>
    </citation>
    <scope>NUCLEOTIDE SEQUENCE [LARGE SCALE GENOMIC DNA]</scope>
    <source>
        <strain evidence="3 4">DSM 12255</strain>
    </source>
</reference>
<evidence type="ECO:0000313" key="3">
    <source>
        <dbReference type="EMBL" id="MBT0665540.1"/>
    </source>
</evidence>
<dbReference type="PROSITE" id="PS51257">
    <property type="entry name" value="PROKAR_LIPOPROTEIN"/>
    <property type="match status" value="1"/>
</dbReference>
<evidence type="ECO:0000256" key="1">
    <source>
        <dbReference type="SAM" id="Phobius"/>
    </source>
</evidence>
<feature type="transmembrane region" description="Helical" evidence="1">
    <location>
        <begin position="40"/>
        <end position="58"/>
    </location>
</feature>
<gene>
    <name evidence="3" type="ORF">KI809_14625</name>
</gene>
<keyword evidence="4" id="KW-1185">Reference proteome</keyword>
<dbReference type="CDD" id="cd00077">
    <property type="entry name" value="HDc"/>
    <property type="match status" value="1"/>
</dbReference>
<feature type="domain" description="HD-GYP" evidence="2">
    <location>
        <begin position="87"/>
        <end position="282"/>
    </location>
</feature>
<dbReference type="RefSeq" id="WP_214172317.1">
    <property type="nucleotide sequence ID" value="NZ_JAHCVJ010000006.1"/>
</dbReference>
<comment type="caution">
    <text evidence="3">The sequence shown here is derived from an EMBL/GenBank/DDBJ whole genome shotgun (WGS) entry which is preliminary data.</text>
</comment>
<dbReference type="EMBL" id="JAHCVJ010000006">
    <property type="protein sequence ID" value="MBT0665540.1"/>
    <property type="molecule type" value="Genomic_DNA"/>
</dbReference>
<dbReference type="SUPFAM" id="SSF109604">
    <property type="entry name" value="HD-domain/PDEase-like"/>
    <property type="match status" value="1"/>
</dbReference>
<dbReference type="InterPro" id="IPR037522">
    <property type="entry name" value="HD_GYP_dom"/>
</dbReference>
<dbReference type="PANTHER" id="PTHR43155">
    <property type="entry name" value="CYCLIC DI-GMP PHOSPHODIESTERASE PA4108-RELATED"/>
    <property type="match status" value="1"/>
</dbReference>
<dbReference type="Proteomes" id="UP000811899">
    <property type="component" value="Unassembled WGS sequence"/>
</dbReference>
<dbReference type="PANTHER" id="PTHR43155:SF2">
    <property type="entry name" value="CYCLIC DI-GMP PHOSPHODIESTERASE PA4108"/>
    <property type="match status" value="1"/>
</dbReference>
<feature type="transmembrane region" description="Helical" evidence="1">
    <location>
        <begin position="12"/>
        <end position="34"/>
    </location>
</feature>
<sequence length="298" mass="33257">MRCKILSDSFPTNCIAVLTIGGCLIWLCISGYLGMQKLEAAGIISVSMLVMYYVLTYLERTARLRQIKRNWELAGEKVHLIESVAKLEESYFSTIQSMAAAIDTNSTYSNGHSARVAGFAVKIGRAMGLCQDELDTLERAALLHDIGSIYIPDHVWRKEGPLTVEEQSLVRQHPVLGAEILDSVTSLKQESQAILHHHERYDGTGYPYGLKGLAIPLESRILAVADAFDAMTSERPYRSVLNMRDALEELYSNAGNQFDPRVVEGFLTVLDDITRETEIMPFPDKRFGARVYSMVGNC</sequence>
<dbReference type="SMART" id="SM00471">
    <property type="entry name" value="HDc"/>
    <property type="match status" value="1"/>
</dbReference>
<keyword evidence="1" id="KW-0472">Membrane</keyword>
<evidence type="ECO:0000313" key="4">
    <source>
        <dbReference type="Proteomes" id="UP000811899"/>
    </source>
</evidence>
<dbReference type="PROSITE" id="PS51832">
    <property type="entry name" value="HD_GYP"/>
    <property type="match status" value="1"/>
</dbReference>
<protein>
    <submittedName>
        <fullName evidence="3">HD-GYP domain-containing protein</fullName>
    </submittedName>
</protein>
<name>A0AAW4L7N2_9BACT</name>
<dbReference type="AlphaFoldDB" id="A0AAW4L7N2"/>
<accession>A0AAW4L7N2</accession>